<feature type="chain" id="PRO_5041223875" description="MIR domain-containing protein" evidence="3">
    <location>
        <begin position="19"/>
        <end position="218"/>
    </location>
</feature>
<dbReference type="EMBL" id="JAUCMV010000001">
    <property type="protein sequence ID" value="KAK0426692.1"/>
    <property type="molecule type" value="Genomic_DNA"/>
</dbReference>
<dbReference type="CDD" id="cd23293">
    <property type="entry name" value="beta-trefoil_MIR_SDF2_meta"/>
    <property type="match status" value="1"/>
</dbReference>
<dbReference type="Gene3D" id="2.80.10.50">
    <property type="match status" value="1"/>
</dbReference>
<proteinExistence type="predicted"/>
<gene>
    <name evidence="5" type="ORF">QR680_009848</name>
</gene>
<dbReference type="PROSITE" id="PS50919">
    <property type="entry name" value="MIR"/>
    <property type="match status" value="3"/>
</dbReference>
<dbReference type="Proteomes" id="UP001175271">
    <property type="component" value="Unassembled WGS sequence"/>
</dbReference>
<keyword evidence="1 3" id="KW-0732">Signal</keyword>
<accession>A0AA39MA66</accession>
<evidence type="ECO:0000256" key="3">
    <source>
        <dbReference type="SAM" id="SignalP"/>
    </source>
</evidence>
<comment type="caution">
    <text evidence="5">The sequence shown here is derived from an EMBL/GenBank/DDBJ whole genome shotgun (WGS) entry which is preliminary data.</text>
</comment>
<keyword evidence="2" id="KW-0677">Repeat</keyword>
<dbReference type="AlphaFoldDB" id="A0AA39MA66"/>
<evidence type="ECO:0000313" key="6">
    <source>
        <dbReference type="Proteomes" id="UP001175271"/>
    </source>
</evidence>
<reference evidence="5" key="1">
    <citation type="submission" date="2023-06" db="EMBL/GenBank/DDBJ databases">
        <title>Genomic analysis of the entomopathogenic nematode Steinernema hermaphroditum.</title>
        <authorList>
            <person name="Schwarz E.M."/>
            <person name="Heppert J.K."/>
            <person name="Baniya A."/>
            <person name="Schwartz H.T."/>
            <person name="Tan C.-H."/>
            <person name="Antoshechkin I."/>
            <person name="Sternberg P.W."/>
            <person name="Goodrich-Blair H."/>
            <person name="Dillman A.R."/>
        </authorList>
    </citation>
    <scope>NUCLEOTIDE SEQUENCE</scope>
    <source>
        <strain evidence="5">PS9179</strain>
        <tissue evidence="5">Whole animal</tissue>
    </source>
</reference>
<dbReference type="InterPro" id="IPR016093">
    <property type="entry name" value="MIR_motif"/>
</dbReference>
<dbReference type="PANTHER" id="PTHR46809">
    <property type="entry name" value="STROMAL CELL-DERIVED FACTOR 2-LIKE PROTEIN"/>
    <property type="match status" value="1"/>
</dbReference>
<dbReference type="SMART" id="SM00472">
    <property type="entry name" value="MIR"/>
    <property type="match status" value="3"/>
</dbReference>
<feature type="domain" description="MIR" evidence="4">
    <location>
        <begin position="90"/>
        <end position="146"/>
    </location>
</feature>
<sequence>MWTKSVLALLLCLETARAGWFSDNDSSDDPVTCGSVVKLLNSNYKVRLHSHEVKYGSGSGQQSVTGMKDSDDVNSHWQILSENDGKCERGAPIKCGDTIRLMHMTTKCLLHSHHFNAPLSRGNQEVSCFGSEGEGDTGDNWKVICGGDIWTEDEEVKFKHADTSQYLAISGQIYSRPINGQMEVCAISSSGYPSNWRVAEGVYMTRSKDEQPLGKDEF</sequence>
<evidence type="ECO:0000256" key="2">
    <source>
        <dbReference type="ARBA" id="ARBA00022737"/>
    </source>
</evidence>
<feature type="domain" description="MIR" evidence="4">
    <location>
        <begin position="146"/>
        <end position="201"/>
    </location>
</feature>
<keyword evidence="6" id="KW-1185">Reference proteome</keyword>
<organism evidence="5 6">
    <name type="scientific">Steinernema hermaphroditum</name>
    <dbReference type="NCBI Taxonomy" id="289476"/>
    <lineage>
        <taxon>Eukaryota</taxon>
        <taxon>Metazoa</taxon>
        <taxon>Ecdysozoa</taxon>
        <taxon>Nematoda</taxon>
        <taxon>Chromadorea</taxon>
        <taxon>Rhabditida</taxon>
        <taxon>Tylenchina</taxon>
        <taxon>Panagrolaimomorpha</taxon>
        <taxon>Strongyloidoidea</taxon>
        <taxon>Steinernematidae</taxon>
        <taxon>Steinernema</taxon>
    </lineage>
</organism>
<dbReference type="SUPFAM" id="SSF82109">
    <property type="entry name" value="MIR domain"/>
    <property type="match status" value="1"/>
</dbReference>
<dbReference type="PANTHER" id="PTHR46809:SF2">
    <property type="entry name" value="GH21273P"/>
    <property type="match status" value="1"/>
</dbReference>
<evidence type="ECO:0000259" key="4">
    <source>
        <dbReference type="PROSITE" id="PS50919"/>
    </source>
</evidence>
<feature type="signal peptide" evidence="3">
    <location>
        <begin position="1"/>
        <end position="18"/>
    </location>
</feature>
<evidence type="ECO:0000313" key="5">
    <source>
        <dbReference type="EMBL" id="KAK0426692.1"/>
    </source>
</evidence>
<name>A0AA39MA66_9BILA</name>
<protein>
    <recommendedName>
        <fullName evidence="4">MIR domain-containing protein</fullName>
    </recommendedName>
</protein>
<dbReference type="Pfam" id="PF02815">
    <property type="entry name" value="MIR"/>
    <property type="match status" value="1"/>
</dbReference>
<dbReference type="InterPro" id="IPR036300">
    <property type="entry name" value="MIR_dom_sf"/>
</dbReference>
<feature type="domain" description="MIR" evidence="4">
    <location>
        <begin position="28"/>
        <end position="82"/>
    </location>
</feature>
<evidence type="ECO:0000256" key="1">
    <source>
        <dbReference type="ARBA" id="ARBA00022729"/>
    </source>
</evidence>